<keyword evidence="4" id="KW-0479">Metal-binding</keyword>
<accession>A0A0F8VXU7</accession>
<evidence type="ECO:0000256" key="5">
    <source>
        <dbReference type="ARBA" id="ARBA00022741"/>
    </source>
</evidence>
<protein>
    <recommendedName>
        <fullName evidence="2">3'-phosphate/5'-hydroxy nucleic acid ligase</fullName>
        <ecNumber evidence="2">6.5.1.8</ecNumber>
    </recommendedName>
</protein>
<dbReference type="Gene3D" id="3.90.1860.10">
    <property type="entry name" value="tRNA-splicing ligase RtcB"/>
    <property type="match status" value="1"/>
</dbReference>
<evidence type="ECO:0000256" key="7">
    <source>
        <dbReference type="ARBA" id="ARBA00023211"/>
    </source>
</evidence>
<dbReference type="GO" id="GO:0005525">
    <property type="term" value="F:GTP binding"/>
    <property type="evidence" value="ECO:0007669"/>
    <property type="project" value="UniProtKB-KW"/>
</dbReference>
<dbReference type="InterPro" id="IPR001233">
    <property type="entry name" value="RtcB"/>
</dbReference>
<sequence length="310" mass="33442">MDGTFGNTSIENAEYLRAPDNKALDHIPGERGLPIIGQTIRLQKDIVACQRDNVNRFGQPSRIGMGLQDGVIMEAAMQKRHTGSAQVAPELYAKVHKQFATLGAGNHFVEVCKDGGGQVWLVLHSGSRGVGNVLATAHGKLAKASALSGGVPLEDKDFAWFCTETASFDAYVADMLWAQEYAMASRAAMMNELQGQIALTLDKPVDVVTTINCHHNYAEEVEPGVWLTRKGAINAEVGRMGIIPGSMGAATYIVRGLGCEDALNTAPHGAGRIRSRGAAKRELNLEEFKVQMAGKTWQDRDAEKLLDEAP</sequence>
<dbReference type="GO" id="GO:0006396">
    <property type="term" value="P:RNA processing"/>
    <property type="evidence" value="ECO:0007669"/>
    <property type="project" value="InterPro"/>
</dbReference>
<gene>
    <name evidence="9" type="ORF">LCGC14_3137780</name>
</gene>
<dbReference type="InterPro" id="IPR052915">
    <property type="entry name" value="RtcB-like"/>
</dbReference>
<evidence type="ECO:0000256" key="8">
    <source>
        <dbReference type="ARBA" id="ARBA00047746"/>
    </source>
</evidence>
<keyword evidence="6" id="KW-0342">GTP-binding</keyword>
<comment type="cofactor">
    <cofactor evidence="1">
        <name>Mn(2+)</name>
        <dbReference type="ChEBI" id="CHEBI:29035"/>
    </cofactor>
</comment>
<dbReference type="InterPro" id="IPR036025">
    <property type="entry name" value="RtcB-like_sf"/>
</dbReference>
<dbReference type="GO" id="GO:0042245">
    <property type="term" value="P:RNA repair"/>
    <property type="evidence" value="ECO:0007669"/>
    <property type="project" value="TreeGrafter"/>
</dbReference>
<dbReference type="GO" id="GO:0003909">
    <property type="term" value="F:DNA ligase activity"/>
    <property type="evidence" value="ECO:0007669"/>
    <property type="project" value="TreeGrafter"/>
</dbReference>
<evidence type="ECO:0000313" key="9">
    <source>
        <dbReference type="EMBL" id="KKK49167.1"/>
    </source>
</evidence>
<evidence type="ECO:0000256" key="2">
    <source>
        <dbReference type="ARBA" id="ARBA00012726"/>
    </source>
</evidence>
<dbReference type="Pfam" id="PF01139">
    <property type="entry name" value="RtcB"/>
    <property type="match status" value="1"/>
</dbReference>
<dbReference type="PANTHER" id="PTHR43749">
    <property type="entry name" value="RNA-SPLICING LIGASE RTCB"/>
    <property type="match status" value="1"/>
</dbReference>
<evidence type="ECO:0000256" key="4">
    <source>
        <dbReference type="ARBA" id="ARBA00022723"/>
    </source>
</evidence>
<proteinExistence type="predicted"/>
<reference evidence="9" key="1">
    <citation type="journal article" date="2015" name="Nature">
        <title>Complex archaea that bridge the gap between prokaryotes and eukaryotes.</title>
        <authorList>
            <person name="Spang A."/>
            <person name="Saw J.H."/>
            <person name="Jorgensen S.L."/>
            <person name="Zaremba-Niedzwiedzka K."/>
            <person name="Martijn J."/>
            <person name="Lind A.E."/>
            <person name="van Eijk R."/>
            <person name="Schleper C."/>
            <person name="Guy L."/>
            <person name="Ettema T.J."/>
        </authorList>
    </citation>
    <scope>NUCLEOTIDE SEQUENCE</scope>
</reference>
<dbReference type="EMBL" id="LAZR01068689">
    <property type="protein sequence ID" value="KKK49167.1"/>
    <property type="molecule type" value="Genomic_DNA"/>
</dbReference>
<evidence type="ECO:0000256" key="3">
    <source>
        <dbReference type="ARBA" id="ARBA00022598"/>
    </source>
</evidence>
<keyword evidence="5" id="KW-0547">Nucleotide-binding</keyword>
<dbReference type="AlphaFoldDB" id="A0A0F8VXU7"/>
<evidence type="ECO:0000256" key="6">
    <source>
        <dbReference type="ARBA" id="ARBA00023134"/>
    </source>
</evidence>
<evidence type="ECO:0000256" key="1">
    <source>
        <dbReference type="ARBA" id="ARBA00001936"/>
    </source>
</evidence>
<dbReference type="PANTHER" id="PTHR43749:SF2">
    <property type="entry name" value="RNA-SPLICING LIGASE RTCB"/>
    <property type="match status" value="1"/>
</dbReference>
<dbReference type="SUPFAM" id="SSF103365">
    <property type="entry name" value="Hypothetical protein PH1602"/>
    <property type="match status" value="1"/>
</dbReference>
<dbReference type="EC" id="6.5.1.8" evidence="2"/>
<comment type="catalytic activity">
    <reaction evidence="8">
        <text>a 3'-end 3'-phospho-ribonucleotide-RNA + a 5'-end dephospho-ribonucleoside-RNA + GTP = a ribonucleotidyl-ribonucleotide-RNA + GMP + diphosphate</text>
        <dbReference type="Rhea" id="RHEA:68076"/>
        <dbReference type="Rhea" id="RHEA-COMP:10463"/>
        <dbReference type="Rhea" id="RHEA-COMP:13936"/>
        <dbReference type="Rhea" id="RHEA-COMP:17355"/>
        <dbReference type="ChEBI" id="CHEBI:33019"/>
        <dbReference type="ChEBI" id="CHEBI:37565"/>
        <dbReference type="ChEBI" id="CHEBI:58115"/>
        <dbReference type="ChEBI" id="CHEBI:83062"/>
        <dbReference type="ChEBI" id="CHEBI:138284"/>
        <dbReference type="ChEBI" id="CHEBI:173118"/>
        <dbReference type="EC" id="6.5.1.8"/>
    </reaction>
</comment>
<keyword evidence="3" id="KW-0436">Ligase</keyword>
<dbReference type="GO" id="GO:0170057">
    <property type="term" value="F:RNA ligase (GTP) activity"/>
    <property type="evidence" value="ECO:0007669"/>
    <property type="project" value="UniProtKB-EC"/>
</dbReference>
<name>A0A0F8VXU7_9ZZZZ</name>
<feature type="non-terminal residue" evidence="9">
    <location>
        <position position="310"/>
    </location>
</feature>
<keyword evidence="7" id="KW-0464">Manganese</keyword>
<dbReference type="GO" id="GO:0006281">
    <property type="term" value="P:DNA repair"/>
    <property type="evidence" value="ECO:0007669"/>
    <property type="project" value="TreeGrafter"/>
</dbReference>
<organism evidence="9">
    <name type="scientific">marine sediment metagenome</name>
    <dbReference type="NCBI Taxonomy" id="412755"/>
    <lineage>
        <taxon>unclassified sequences</taxon>
        <taxon>metagenomes</taxon>
        <taxon>ecological metagenomes</taxon>
    </lineage>
</organism>
<dbReference type="GO" id="GO:0030145">
    <property type="term" value="F:manganese ion binding"/>
    <property type="evidence" value="ECO:0007669"/>
    <property type="project" value="TreeGrafter"/>
</dbReference>
<comment type="caution">
    <text evidence="9">The sequence shown here is derived from an EMBL/GenBank/DDBJ whole genome shotgun (WGS) entry which is preliminary data.</text>
</comment>